<dbReference type="Gene3D" id="1.10.287.130">
    <property type="match status" value="1"/>
</dbReference>
<dbReference type="EMBL" id="JADEXS010000668">
    <property type="protein sequence ID" value="MBE9026708.1"/>
    <property type="molecule type" value="Genomic_DNA"/>
</dbReference>
<evidence type="ECO:0000256" key="9">
    <source>
        <dbReference type="SAM" id="Coils"/>
    </source>
</evidence>
<organism evidence="11 12">
    <name type="scientific">Desmonostoc muscorum LEGE 12446</name>
    <dbReference type="NCBI Taxonomy" id="1828758"/>
    <lineage>
        <taxon>Bacteria</taxon>
        <taxon>Bacillati</taxon>
        <taxon>Cyanobacteriota</taxon>
        <taxon>Cyanophyceae</taxon>
        <taxon>Nostocales</taxon>
        <taxon>Nostocaceae</taxon>
        <taxon>Desmonostoc</taxon>
    </lineage>
</organism>
<dbReference type="RefSeq" id="WP_193922987.1">
    <property type="nucleotide sequence ID" value="NZ_JADEXS020000001.1"/>
</dbReference>
<comment type="similarity">
    <text evidence="2">In the N-terminal section; belongs to the phytochrome family.</text>
</comment>
<dbReference type="SUPFAM" id="SSF55781">
    <property type="entry name" value="GAF domain-like"/>
    <property type="match status" value="1"/>
</dbReference>
<accession>A0A8J7A094</accession>
<dbReference type="PROSITE" id="PS50109">
    <property type="entry name" value="HIS_KIN"/>
    <property type="match status" value="1"/>
</dbReference>
<evidence type="ECO:0000256" key="2">
    <source>
        <dbReference type="ARBA" id="ARBA00006402"/>
    </source>
</evidence>
<dbReference type="Pfam" id="PF02518">
    <property type="entry name" value="HATPase_c"/>
    <property type="match status" value="1"/>
</dbReference>
<name>A0A8J7A094_DESMC</name>
<keyword evidence="6" id="KW-0418">Kinase</keyword>
<protein>
    <recommendedName>
        <fullName evidence="8">Circadian input-output histidine kinase CikA</fullName>
        <ecNumber evidence="3">2.7.13.3</ecNumber>
    </recommendedName>
</protein>
<dbReference type="GO" id="GO:0000155">
    <property type="term" value="F:phosphorelay sensor kinase activity"/>
    <property type="evidence" value="ECO:0007669"/>
    <property type="project" value="InterPro"/>
</dbReference>
<dbReference type="InterPro" id="IPR003661">
    <property type="entry name" value="HisK_dim/P_dom"/>
</dbReference>
<comment type="catalytic activity">
    <reaction evidence="1">
        <text>ATP + protein L-histidine = ADP + protein N-phospho-L-histidine.</text>
        <dbReference type="EC" id="2.7.13.3"/>
    </reaction>
</comment>
<keyword evidence="5" id="KW-0808">Transferase</keyword>
<keyword evidence="4" id="KW-0597">Phosphoprotein</keyword>
<dbReference type="InterPro" id="IPR003594">
    <property type="entry name" value="HATPase_dom"/>
</dbReference>
<evidence type="ECO:0000313" key="11">
    <source>
        <dbReference type="EMBL" id="MBE9026708.1"/>
    </source>
</evidence>
<reference evidence="11" key="1">
    <citation type="submission" date="2020-10" db="EMBL/GenBank/DDBJ databases">
        <authorList>
            <person name="Castelo-Branco R."/>
            <person name="Eusebio N."/>
            <person name="Adriana R."/>
            <person name="Vieira A."/>
            <person name="Brugerolle De Fraissinette N."/>
            <person name="Rezende De Castro R."/>
            <person name="Schneider M.P."/>
            <person name="Vasconcelos V."/>
            <person name="Leao P.N."/>
        </authorList>
    </citation>
    <scope>NUCLEOTIDE SEQUENCE</scope>
    <source>
        <strain evidence="11">LEGE 12446</strain>
    </source>
</reference>
<evidence type="ECO:0000256" key="3">
    <source>
        <dbReference type="ARBA" id="ARBA00012438"/>
    </source>
</evidence>
<dbReference type="CDD" id="cd00082">
    <property type="entry name" value="HisKA"/>
    <property type="match status" value="1"/>
</dbReference>
<dbReference type="FunFam" id="3.30.565.10:FF:000010">
    <property type="entry name" value="Sensor histidine kinase RcsC"/>
    <property type="match status" value="1"/>
</dbReference>
<dbReference type="PRINTS" id="PR00344">
    <property type="entry name" value="BCTRLSENSOR"/>
</dbReference>
<dbReference type="InterPro" id="IPR050736">
    <property type="entry name" value="Sensor_HK_Regulatory"/>
</dbReference>
<dbReference type="Pfam" id="PF00512">
    <property type="entry name" value="HisKA"/>
    <property type="match status" value="1"/>
</dbReference>
<comment type="caution">
    <text evidence="11">The sequence shown here is derived from an EMBL/GenBank/DDBJ whole genome shotgun (WGS) entry which is preliminary data.</text>
</comment>
<dbReference type="InterPro" id="IPR005467">
    <property type="entry name" value="His_kinase_dom"/>
</dbReference>
<keyword evidence="9" id="KW-0175">Coiled coil</keyword>
<dbReference type="SUPFAM" id="SSF47384">
    <property type="entry name" value="Homodimeric domain of signal transducing histidine kinase"/>
    <property type="match status" value="1"/>
</dbReference>
<evidence type="ECO:0000313" key="12">
    <source>
        <dbReference type="Proteomes" id="UP000622533"/>
    </source>
</evidence>
<gene>
    <name evidence="11" type="ORF">IQ276_31115</name>
</gene>
<feature type="coiled-coil region" evidence="9">
    <location>
        <begin position="235"/>
        <end position="267"/>
    </location>
</feature>
<evidence type="ECO:0000256" key="5">
    <source>
        <dbReference type="ARBA" id="ARBA00022679"/>
    </source>
</evidence>
<dbReference type="Gene3D" id="3.30.565.10">
    <property type="entry name" value="Histidine kinase-like ATPase, C-terminal domain"/>
    <property type="match status" value="1"/>
</dbReference>
<dbReference type="Gene3D" id="3.30.450.40">
    <property type="match status" value="1"/>
</dbReference>
<dbReference type="SMART" id="SM00387">
    <property type="entry name" value="HATPase_c"/>
    <property type="match status" value="1"/>
</dbReference>
<dbReference type="AlphaFoldDB" id="A0A8J7A094"/>
<dbReference type="CDD" id="cd16922">
    <property type="entry name" value="HATPase_EvgS-ArcB-TorS-like"/>
    <property type="match status" value="1"/>
</dbReference>
<dbReference type="SMART" id="SM00388">
    <property type="entry name" value="HisKA"/>
    <property type="match status" value="1"/>
</dbReference>
<proteinExistence type="inferred from homology"/>
<dbReference type="EC" id="2.7.13.3" evidence="3"/>
<sequence length="502" mass="56273">MNITNQERQATPVKENCRQTIILLDGEQQNLPQQLRILQRLTKLCNQPRTPLNNLLEQMVQEVYDAIDSADFCFIFLYNPESKQLELAAKSGINVEKLSFVQVNSNTQGFIADFEQELVYPSLAVNSDLGLLYQVFTTGISHLFQKTKENTDNIIENYSLSPHLPVSVSSFNPSSIYAVAIELEAAERLGVLAIGNWGNPNSFNIISLNILDTVGELIAIAINNARTMATLVECEEHLARQNEIILEQNHELEKNQHQIQLQNLRLLEVAELKSQFLATTSHELHTPLNVILGLSQVLLRQRTSNLSEKQIDMVQRIYNNGNHLLEIIDDMLYFAKVEAGNLLFKIEEFNLANLVLATVAEHRSFAEDKCLNLQVEVNLEHLIIINDSARLKQVLAKLLLNAIKFTESGSIEIKVWEISSDRIAIAVKDTGIGIAESDLAYIFEQFRQVDQTTTRKYGGIGLGLAITKSLVEIMQGTISVTSKIGEGSNFCIELPKQIKCTG</sequence>
<keyword evidence="12" id="KW-1185">Reference proteome</keyword>
<evidence type="ECO:0000256" key="1">
    <source>
        <dbReference type="ARBA" id="ARBA00000085"/>
    </source>
</evidence>
<dbReference type="InterPro" id="IPR036890">
    <property type="entry name" value="HATPase_C_sf"/>
</dbReference>
<dbReference type="InterPro" id="IPR029016">
    <property type="entry name" value="GAF-like_dom_sf"/>
</dbReference>
<evidence type="ECO:0000256" key="7">
    <source>
        <dbReference type="ARBA" id="ARBA00023012"/>
    </source>
</evidence>
<feature type="domain" description="Histidine kinase" evidence="10">
    <location>
        <begin position="279"/>
        <end position="498"/>
    </location>
</feature>
<dbReference type="SUPFAM" id="SSF55874">
    <property type="entry name" value="ATPase domain of HSP90 chaperone/DNA topoisomerase II/histidine kinase"/>
    <property type="match status" value="1"/>
</dbReference>
<evidence type="ECO:0000256" key="4">
    <source>
        <dbReference type="ARBA" id="ARBA00022553"/>
    </source>
</evidence>
<dbReference type="Proteomes" id="UP000622533">
    <property type="component" value="Unassembled WGS sequence"/>
</dbReference>
<evidence type="ECO:0000256" key="8">
    <source>
        <dbReference type="ARBA" id="ARBA00074306"/>
    </source>
</evidence>
<dbReference type="PANTHER" id="PTHR43711:SF26">
    <property type="entry name" value="SENSOR HISTIDINE KINASE RCSC"/>
    <property type="match status" value="1"/>
</dbReference>
<dbReference type="InterPro" id="IPR004358">
    <property type="entry name" value="Sig_transdc_His_kin-like_C"/>
</dbReference>
<evidence type="ECO:0000259" key="10">
    <source>
        <dbReference type="PROSITE" id="PS50109"/>
    </source>
</evidence>
<evidence type="ECO:0000256" key="6">
    <source>
        <dbReference type="ARBA" id="ARBA00022777"/>
    </source>
</evidence>
<dbReference type="PANTHER" id="PTHR43711">
    <property type="entry name" value="TWO-COMPONENT HISTIDINE KINASE"/>
    <property type="match status" value="1"/>
</dbReference>
<dbReference type="InterPro" id="IPR036097">
    <property type="entry name" value="HisK_dim/P_sf"/>
</dbReference>
<keyword evidence="7" id="KW-0902">Two-component regulatory system</keyword>